<feature type="region of interest" description="Disordered" evidence="1">
    <location>
        <begin position="276"/>
        <end position="303"/>
    </location>
</feature>
<evidence type="ECO:0000313" key="3">
    <source>
        <dbReference type="EMBL" id="PFX12216.1"/>
    </source>
</evidence>
<feature type="region of interest" description="Disordered" evidence="1">
    <location>
        <begin position="325"/>
        <end position="408"/>
    </location>
</feature>
<comment type="caution">
    <text evidence="3">The sequence shown here is derived from an EMBL/GenBank/DDBJ whole genome shotgun (WGS) entry which is preliminary data.</text>
</comment>
<dbReference type="InterPro" id="IPR052579">
    <property type="entry name" value="Zinc_finger_SWIM"/>
</dbReference>
<dbReference type="STRING" id="50429.A0A2B4R4Y8"/>
<name>A0A2B4R4Y8_STYPI</name>
<feature type="compositionally biased region" description="Basic and acidic residues" evidence="1">
    <location>
        <begin position="399"/>
        <end position="408"/>
    </location>
</feature>
<feature type="compositionally biased region" description="Basic and acidic residues" evidence="1">
    <location>
        <begin position="345"/>
        <end position="382"/>
    </location>
</feature>
<accession>A0A2B4R4Y8</accession>
<dbReference type="InterPro" id="IPR048324">
    <property type="entry name" value="ZSWIM1-3_RNaseH-like"/>
</dbReference>
<evidence type="ECO:0000313" key="4">
    <source>
        <dbReference type="Proteomes" id="UP000225706"/>
    </source>
</evidence>
<organism evidence="3 4">
    <name type="scientific">Stylophora pistillata</name>
    <name type="common">Smooth cauliflower coral</name>
    <dbReference type="NCBI Taxonomy" id="50429"/>
    <lineage>
        <taxon>Eukaryota</taxon>
        <taxon>Metazoa</taxon>
        <taxon>Cnidaria</taxon>
        <taxon>Anthozoa</taxon>
        <taxon>Hexacorallia</taxon>
        <taxon>Scleractinia</taxon>
        <taxon>Astrocoeniina</taxon>
        <taxon>Pocilloporidae</taxon>
        <taxon>Stylophora</taxon>
    </lineage>
</organism>
<feature type="compositionally biased region" description="Basic and acidic residues" evidence="1">
    <location>
        <begin position="811"/>
        <end position="833"/>
    </location>
</feature>
<evidence type="ECO:0000259" key="2">
    <source>
        <dbReference type="Pfam" id="PF21056"/>
    </source>
</evidence>
<proteinExistence type="predicted"/>
<feature type="compositionally biased region" description="Basic and acidic residues" evidence="1">
    <location>
        <begin position="277"/>
        <end position="303"/>
    </location>
</feature>
<evidence type="ECO:0000256" key="1">
    <source>
        <dbReference type="SAM" id="MobiDB-lite"/>
    </source>
</evidence>
<dbReference type="Pfam" id="PF21056">
    <property type="entry name" value="ZSWIM1-3_RNaseH-like"/>
    <property type="match status" value="1"/>
</dbReference>
<dbReference type="Proteomes" id="UP000225706">
    <property type="component" value="Unassembled WGS sequence"/>
</dbReference>
<feature type="domain" description="ZSWIM1/3 RNaseH-like" evidence="2">
    <location>
        <begin position="542"/>
        <end position="662"/>
    </location>
</feature>
<dbReference type="EMBL" id="LSMT01001513">
    <property type="protein sequence ID" value="PFX12216.1"/>
    <property type="molecule type" value="Genomic_DNA"/>
</dbReference>
<dbReference type="PANTHER" id="PTHR31569">
    <property type="entry name" value="SWIM-TYPE DOMAIN-CONTAINING PROTEIN"/>
    <property type="match status" value="1"/>
</dbReference>
<sequence length="843" mass="95400">MHESTRRNQFILASDLATIAGTGWLSLCVLTGITEILNRDSEDTAALILNNVVLVEEDDLSEYVNSTIRCGVKYVILFANVGKTKKDEVFIGKPGQQGSHWTLLYINLTVNEWYYIDTFCWGMPTNLKTTVSSFVTAIYQQGDMAPKPVSGIVQAHIQSLGLSYSCSKASLKNIPPQTCANVCGVAVAVLGGIASAAPELWRNVFLTRNTDCPTSLKWLLRPPVYSDFLRCSIICWLLTDSIDVSTLGIRNEQAKPLQQGRHCSFRPRFLGEVIIPDDEREKENKDDTDLKLNSKPYPHDDHSGIEKHVDGWIIVQYRCGRRKKEDRRKIGRTSDEDVCGSKQGSVRDEIAGDEDKNQNHCGDRKLKQEDKSTAFKETDRVSKHLHNVPMQGVRNSTADNKRETDEADRGVVYSLNLENQSQLQETDDEMAETESTVGDGIFQNDKEDCSSLSGNHGSLGDVPIQVRGEEDETSVNHISLNDNHAGLIDGSESPRFGVMQEEAKKGKDVGNDGKRNVEMESDVFFVGQKFHTLEELETATKMYEDSHFYVVVDEDNNFKGLFYQDAHMRNIYSHFPEILLVATTYKLLDLRMPVYLLICIDGNGLSEVVAMFIVSEETREVIKATVELFKKHNPSWDKTKVVMSDKDFTERDVFKACFRAASLNICLNHTMRSFRREMTCEKMGITSAERLRVLELLSSLAYFKSVAFDESLVHKRWKMDFYFTTNRLSPALPILLDHKPEHHVEYVPVHEEERCTLTQSQKFKKGLKIAQVLASLVSEGGMSTFKRRYEVLDSLVKNWKHDHEVNVQKVGRETATRKDTTAEEPLELVKENKQTGNANEGEL</sequence>
<dbReference type="PANTHER" id="PTHR31569:SF4">
    <property type="entry name" value="SWIM-TYPE DOMAIN-CONTAINING PROTEIN"/>
    <property type="match status" value="1"/>
</dbReference>
<reference evidence="4" key="1">
    <citation type="journal article" date="2017" name="bioRxiv">
        <title>Comparative analysis of the genomes of Stylophora pistillata and Acropora digitifera provides evidence for extensive differences between species of corals.</title>
        <authorList>
            <person name="Voolstra C.R."/>
            <person name="Li Y."/>
            <person name="Liew Y.J."/>
            <person name="Baumgarten S."/>
            <person name="Zoccola D."/>
            <person name="Flot J.-F."/>
            <person name="Tambutte S."/>
            <person name="Allemand D."/>
            <person name="Aranda M."/>
        </authorList>
    </citation>
    <scope>NUCLEOTIDE SEQUENCE [LARGE SCALE GENOMIC DNA]</scope>
</reference>
<feature type="region of interest" description="Disordered" evidence="1">
    <location>
        <begin position="811"/>
        <end position="843"/>
    </location>
</feature>
<protein>
    <submittedName>
        <fullName evidence="3">Zinc finger SWIM domain-containing protein 1</fullName>
    </submittedName>
</protein>
<gene>
    <name evidence="3" type="primary">ZSWIM1</name>
    <name evidence="3" type="ORF">AWC38_SpisGene23864</name>
</gene>
<keyword evidence="4" id="KW-1185">Reference proteome</keyword>
<dbReference type="AlphaFoldDB" id="A0A2B4R4Y8"/>
<feature type="compositionally biased region" description="Polar residues" evidence="1">
    <location>
        <begin position="834"/>
        <end position="843"/>
    </location>
</feature>